<evidence type="ECO:0000256" key="1">
    <source>
        <dbReference type="ARBA" id="ARBA00022553"/>
    </source>
</evidence>
<keyword evidence="4" id="KW-1185">Reference proteome</keyword>
<dbReference type="Proteomes" id="UP000323505">
    <property type="component" value="Unassembled WGS sequence"/>
</dbReference>
<evidence type="ECO:0000313" key="4">
    <source>
        <dbReference type="Proteomes" id="UP000323505"/>
    </source>
</evidence>
<dbReference type="AlphaFoldDB" id="A0A5D3F6E9"/>
<dbReference type="Gene3D" id="2.60.200.20">
    <property type="match status" value="1"/>
</dbReference>
<dbReference type="InterPro" id="IPR008984">
    <property type="entry name" value="SMAD_FHA_dom_sf"/>
</dbReference>
<feature type="domain" description="FHA" evidence="2">
    <location>
        <begin position="28"/>
        <end position="80"/>
    </location>
</feature>
<name>A0A5D3F6E9_9ACTN</name>
<organism evidence="3 4">
    <name type="scientific">Actinomadura decatromicini</name>
    <dbReference type="NCBI Taxonomy" id="2604572"/>
    <lineage>
        <taxon>Bacteria</taxon>
        <taxon>Bacillati</taxon>
        <taxon>Actinomycetota</taxon>
        <taxon>Actinomycetes</taxon>
        <taxon>Streptosporangiales</taxon>
        <taxon>Thermomonosporaceae</taxon>
        <taxon>Actinomadura</taxon>
    </lineage>
</organism>
<protein>
    <recommendedName>
        <fullName evidence="2">FHA domain-containing protein</fullName>
    </recommendedName>
</protein>
<dbReference type="InterPro" id="IPR000253">
    <property type="entry name" value="FHA_dom"/>
</dbReference>
<dbReference type="EMBL" id="VSRQ01000010">
    <property type="protein sequence ID" value="TYK43639.1"/>
    <property type="molecule type" value="Genomic_DNA"/>
</dbReference>
<evidence type="ECO:0000259" key="2">
    <source>
        <dbReference type="PROSITE" id="PS50006"/>
    </source>
</evidence>
<dbReference type="PROSITE" id="PS50006">
    <property type="entry name" value="FHA_DOMAIN"/>
    <property type="match status" value="1"/>
</dbReference>
<comment type="caution">
    <text evidence="3">The sequence shown here is derived from an EMBL/GenBank/DDBJ whole genome shotgun (WGS) entry which is preliminary data.</text>
</comment>
<gene>
    <name evidence="3" type="ORF">FXF68_36405</name>
</gene>
<dbReference type="RefSeq" id="WP_148767386.1">
    <property type="nucleotide sequence ID" value="NZ_VSRQ01000010.1"/>
</dbReference>
<evidence type="ECO:0000313" key="3">
    <source>
        <dbReference type="EMBL" id="TYK43639.1"/>
    </source>
</evidence>
<dbReference type="SUPFAM" id="SSF49879">
    <property type="entry name" value="SMAD/FHA domain"/>
    <property type="match status" value="1"/>
</dbReference>
<dbReference type="CDD" id="cd00060">
    <property type="entry name" value="FHA"/>
    <property type="match status" value="1"/>
</dbReference>
<sequence>MGGTDVDQRSIHITADGRRWEVPAGDTFTFGRAADCDFRLPDGDSAVSRRTGSVERAAGVWMLVNRSSSRSLTVVDPSGLRNVLAPGKRIPVDGRMRVIVEGAAKYELVLTGPEPEHAVTTGDETGAPTSAGADVLINENDRKALVALFAGYLLEGVRYNPAPRSYAAAASRLGWPRTTLVKRVEYIRTRLTNAGVPNLQGFNALSMLAEYALTTRLITPDDLRLIGLTSSGGTTAP</sequence>
<reference evidence="3 4" key="1">
    <citation type="submission" date="2019-08" db="EMBL/GenBank/DDBJ databases">
        <title>Actinomadura sp. nov. CYP1-5 isolated from mountain soil.</title>
        <authorList>
            <person name="Songsumanus A."/>
            <person name="Kuncharoen N."/>
            <person name="Kudo T."/>
            <person name="Yuki M."/>
            <person name="Igarashi Y."/>
            <person name="Tanasupawat S."/>
        </authorList>
    </citation>
    <scope>NUCLEOTIDE SEQUENCE [LARGE SCALE GENOMIC DNA]</scope>
    <source>
        <strain evidence="3 4">CYP1-5</strain>
    </source>
</reference>
<keyword evidence="1" id="KW-0597">Phosphoprotein</keyword>
<proteinExistence type="predicted"/>
<accession>A0A5D3F6E9</accession>